<evidence type="ECO:0000313" key="1">
    <source>
        <dbReference type="EMBL" id="VVN99465.1"/>
    </source>
</evidence>
<dbReference type="Proteomes" id="UP000337909">
    <property type="component" value="Unassembled WGS sequence"/>
</dbReference>
<dbReference type="RefSeq" id="WP_150642512.1">
    <property type="nucleotide sequence ID" value="NZ_CABVHQ010000021.1"/>
</dbReference>
<organism evidence="1 2">
    <name type="scientific">Pseudomonas fluorescens</name>
    <dbReference type="NCBI Taxonomy" id="294"/>
    <lineage>
        <taxon>Bacteria</taxon>
        <taxon>Pseudomonadati</taxon>
        <taxon>Pseudomonadota</taxon>
        <taxon>Gammaproteobacteria</taxon>
        <taxon>Pseudomonadales</taxon>
        <taxon>Pseudomonadaceae</taxon>
        <taxon>Pseudomonas</taxon>
    </lineage>
</organism>
<protein>
    <submittedName>
        <fullName evidence="1">Uncharacterized protein</fullName>
    </submittedName>
</protein>
<dbReference type="OrthoDB" id="9797363at2"/>
<sequence length="209" mass="23601">MGGLITRMSSLPVTSTLSSEDSFEVNRAIIECEGPKQMVYSWFQRRSRCFGSQSQGWCFGEQLGDWKKQFGLLNKVVDHDPQHLEVQVKLGRMPLAAGRLDQALAPSDTDTMKLDAVTPLCNIGIFRLCECGDVASNLRETLRVFQHMGENLSLVLLSFRWSARRGSIAKLIQGVIMETRVHCEWVCETFICSPVCCWHQESCQCDAYD</sequence>
<dbReference type="EMBL" id="CABVHQ010000021">
    <property type="protein sequence ID" value="VVN99465.1"/>
    <property type="molecule type" value="Genomic_DNA"/>
</dbReference>
<name>A0A5E7C5B2_PSEFL</name>
<dbReference type="AlphaFoldDB" id="A0A5E7C5B2"/>
<proteinExistence type="predicted"/>
<reference evidence="1 2" key="1">
    <citation type="submission" date="2019-09" db="EMBL/GenBank/DDBJ databases">
        <authorList>
            <person name="Chandra G."/>
            <person name="Truman W A."/>
        </authorList>
    </citation>
    <scope>NUCLEOTIDE SEQUENCE [LARGE SCALE GENOMIC DNA]</scope>
    <source>
        <strain evidence="1">PS691</strain>
    </source>
</reference>
<accession>A0A5E7C5B2</accession>
<evidence type="ECO:0000313" key="2">
    <source>
        <dbReference type="Proteomes" id="UP000337909"/>
    </source>
</evidence>
<gene>
    <name evidence="1" type="ORF">PS691_02511</name>
</gene>